<dbReference type="InterPro" id="IPR015915">
    <property type="entry name" value="Kelch-typ_b-propeller"/>
</dbReference>
<feature type="region of interest" description="Disordered" evidence="4">
    <location>
        <begin position="211"/>
        <end position="234"/>
    </location>
</feature>
<dbReference type="InterPro" id="IPR001878">
    <property type="entry name" value="Znf_CCHC"/>
</dbReference>
<keyword evidence="1" id="KW-0880">Kelch repeat</keyword>
<feature type="region of interest" description="Disordered" evidence="4">
    <location>
        <begin position="148"/>
        <end position="169"/>
    </location>
</feature>
<dbReference type="InterPro" id="IPR006652">
    <property type="entry name" value="Kelch_1"/>
</dbReference>
<dbReference type="EMBL" id="JALLBG020000120">
    <property type="protein sequence ID" value="KAL3763577.1"/>
    <property type="molecule type" value="Genomic_DNA"/>
</dbReference>
<evidence type="ECO:0000256" key="3">
    <source>
        <dbReference type="PROSITE-ProRule" id="PRU00047"/>
    </source>
</evidence>
<dbReference type="Pfam" id="PF01344">
    <property type="entry name" value="Kelch_1"/>
    <property type="match status" value="2"/>
</dbReference>
<evidence type="ECO:0000256" key="1">
    <source>
        <dbReference type="ARBA" id="ARBA00022441"/>
    </source>
</evidence>
<dbReference type="GO" id="GO:0008270">
    <property type="term" value="F:zinc ion binding"/>
    <property type="evidence" value="ECO:0007669"/>
    <property type="project" value="UniProtKB-KW"/>
</dbReference>
<keyword evidence="3" id="KW-0862">Zinc</keyword>
<keyword evidence="3" id="KW-0863">Zinc-finger</keyword>
<name>A0ABD3MJ53_9STRA</name>
<feature type="domain" description="CCHC-type" evidence="5">
    <location>
        <begin position="86"/>
        <end position="99"/>
    </location>
</feature>
<dbReference type="PANTHER" id="PTHR45632">
    <property type="entry name" value="LD33804P"/>
    <property type="match status" value="1"/>
</dbReference>
<dbReference type="Proteomes" id="UP001530293">
    <property type="component" value="Unassembled WGS sequence"/>
</dbReference>
<reference evidence="6 7" key="1">
    <citation type="submission" date="2024-10" db="EMBL/GenBank/DDBJ databases">
        <title>Updated reference genomes for cyclostephanoid diatoms.</title>
        <authorList>
            <person name="Roberts W.R."/>
            <person name="Alverson A.J."/>
        </authorList>
    </citation>
    <scope>NUCLEOTIDE SEQUENCE [LARGE SCALE GENOMIC DNA]</scope>
    <source>
        <strain evidence="6 7">AJA232-27</strain>
    </source>
</reference>
<dbReference type="Gene3D" id="2.120.10.80">
    <property type="entry name" value="Kelch-type beta propeller"/>
    <property type="match status" value="1"/>
</dbReference>
<keyword evidence="3" id="KW-0479">Metal-binding</keyword>
<dbReference type="Pfam" id="PF00098">
    <property type="entry name" value="zf-CCHC"/>
    <property type="match status" value="1"/>
</dbReference>
<dbReference type="AlphaFoldDB" id="A0ABD3MJ53"/>
<evidence type="ECO:0000313" key="7">
    <source>
        <dbReference type="Proteomes" id="UP001530293"/>
    </source>
</evidence>
<feature type="compositionally biased region" description="Low complexity" evidence="4">
    <location>
        <begin position="211"/>
        <end position="230"/>
    </location>
</feature>
<protein>
    <recommendedName>
        <fullName evidence="5">CCHC-type domain-containing protein</fullName>
    </recommendedName>
</protein>
<gene>
    <name evidence="6" type="ORF">ACHAWU_003243</name>
</gene>
<dbReference type="SUPFAM" id="SSF117281">
    <property type="entry name" value="Kelch motif"/>
    <property type="match status" value="1"/>
</dbReference>
<feature type="compositionally biased region" description="Low complexity" evidence="4">
    <location>
        <begin position="151"/>
        <end position="160"/>
    </location>
</feature>
<keyword evidence="2" id="KW-0677">Repeat</keyword>
<dbReference type="PANTHER" id="PTHR45632:SF3">
    <property type="entry name" value="KELCH-LIKE PROTEIN 32"/>
    <property type="match status" value="1"/>
</dbReference>
<sequence>MDTITIRRLRPKRGASNCPLTIYPPRYIELPSVLEIGSSMVEICRFHNFDVERGCLRRSRSRAVGSSSSMLVSSSSSCCNMDHEHCYTCGQKGHRAFECSTNNSASTSSLSSVVFRFKDTASDREVVYPVLVDTAKFMSTASILADGNDNASSSSSSSSSSPPPPSLPLPALLVLGGRLRGRTLAACEMLPLPMPSLPTAILPSPATKAAAATTNDVSSSSSPSQKQWSKLPNLREHRGSAAACSPIGSGLAFILGGGTADGNSDVVEMLDFSFLGGGRQRSRRIQLRRVQDDGGNCCDQTNDADVDADAGGNNDQWRWQELNGRLSEPRHAFGAVACISKITSRTTEEANTTTTETQQTIISASLYAVGGWSHGTVSCGSVERLRFEYHLPSSTTDVGGGIVSSSAASLPESKWEECAPLLLPRRLHSVVASSDGCYIYVIGGYVDDRRTTSSIECYDVHADKWIEMEESLPYTERGCPLVQAVSDGEEGFLIFPFGCGGGGGGSSNSKKDGRALVLKYTPMQASASSFSPISISTTSSENGHGHLRLPVAGWHSFSATASTTLRKAYLVGGTIDGKWTNRGYELDLQTYEWTELPPMAFARRRLATLVLE</sequence>
<evidence type="ECO:0000313" key="6">
    <source>
        <dbReference type="EMBL" id="KAL3763577.1"/>
    </source>
</evidence>
<evidence type="ECO:0000259" key="5">
    <source>
        <dbReference type="PROSITE" id="PS50158"/>
    </source>
</evidence>
<dbReference type="PROSITE" id="PS50158">
    <property type="entry name" value="ZF_CCHC"/>
    <property type="match status" value="1"/>
</dbReference>
<keyword evidence="7" id="KW-1185">Reference proteome</keyword>
<comment type="caution">
    <text evidence="6">The sequence shown here is derived from an EMBL/GenBank/DDBJ whole genome shotgun (WGS) entry which is preliminary data.</text>
</comment>
<accession>A0ABD3MJ53</accession>
<proteinExistence type="predicted"/>
<evidence type="ECO:0000256" key="2">
    <source>
        <dbReference type="ARBA" id="ARBA00022737"/>
    </source>
</evidence>
<organism evidence="6 7">
    <name type="scientific">Discostella pseudostelligera</name>
    <dbReference type="NCBI Taxonomy" id="259834"/>
    <lineage>
        <taxon>Eukaryota</taxon>
        <taxon>Sar</taxon>
        <taxon>Stramenopiles</taxon>
        <taxon>Ochrophyta</taxon>
        <taxon>Bacillariophyta</taxon>
        <taxon>Coscinodiscophyceae</taxon>
        <taxon>Thalassiosirophycidae</taxon>
        <taxon>Stephanodiscales</taxon>
        <taxon>Stephanodiscaceae</taxon>
        <taxon>Discostella</taxon>
    </lineage>
</organism>
<dbReference type="SMART" id="SM00612">
    <property type="entry name" value="Kelch"/>
    <property type="match status" value="3"/>
</dbReference>
<evidence type="ECO:0000256" key="4">
    <source>
        <dbReference type="SAM" id="MobiDB-lite"/>
    </source>
</evidence>